<dbReference type="AlphaFoldDB" id="A0A450SCX3"/>
<proteinExistence type="predicted"/>
<dbReference type="EMBL" id="CAADEZ010000081">
    <property type="protein sequence ID" value="VFJ50189.1"/>
    <property type="molecule type" value="Genomic_DNA"/>
</dbReference>
<dbReference type="EMBL" id="CAADFL010000094">
    <property type="protein sequence ID" value="VFK09073.1"/>
    <property type="molecule type" value="Genomic_DNA"/>
</dbReference>
<gene>
    <name evidence="1" type="ORF">BECKFM1743A_GA0114220_100813</name>
    <name evidence="3" type="ORF">BECKFM1743B_GA0114221_100949</name>
    <name evidence="2" type="ORF">BECKFM1743C_GA0114222_101149</name>
</gene>
<dbReference type="EMBL" id="CAADFA010000114">
    <property type="protein sequence ID" value="VFJ52851.1"/>
    <property type="molecule type" value="Genomic_DNA"/>
</dbReference>
<accession>A0A450SCX3</accession>
<protein>
    <submittedName>
        <fullName evidence="1">Uncharacterized protein</fullName>
    </submittedName>
</protein>
<reference evidence="1" key="1">
    <citation type="submission" date="2019-02" db="EMBL/GenBank/DDBJ databases">
        <authorList>
            <person name="Gruber-Vodicka R. H."/>
            <person name="Seah K. B. B."/>
        </authorList>
    </citation>
    <scope>NUCLEOTIDE SEQUENCE</scope>
    <source>
        <strain evidence="1">BECK_BZ163</strain>
        <strain evidence="3">BECK_BZ164</strain>
        <strain evidence="2">BECK_BZ165</strain>
    </source>
</reference>
<evidence type="ECO:0000313" key="1">
    <source>
        <dbReference type="EMBL" id="VFJ50189.1"/>
    </source>
</evidence>
<sequence length="255" mass="29324">MTNPITKLFTREADKIKRDGLAARMRRWFKEISRPFSIALAIPPVLIMRVMRPWKLIRFCAFYTPAIGHFAANTELYLCERDAGINLPGKPHRDIFYLRAGKTPCNWQLLTMWKRVLRVWPTWIADPMVRVNRLIPGGEIHQVPVEPWISISPANTQFDSDVHNLLDRFAPHLGFTEEEEARGKAGLRAMGIPEGAAFICMIVRDGAYWSKLNAIASHRDSNIQDYVLAAEELANRGYYLTFRSFREAVSQFYIG</sequence>
<evidence type="ECO:0000313" key="3">
    <source>
        <dbReference type="EMBL" id="VFK09073.1"/>
    </source>
</evidence>
<organism evidence="1">
    <name type="scientific">Candidatus Kentrum sp. FM</name>
    <dbReference type="NCBI Taxonomy" id="2126340"/>
    <lineage>
        <taxon>Bacteria</taxon>
        <taxon>Pseudomonadati</taxon>
        <taxon>Pseudomonadota</taxon>
        <taxon>Gammaproteobacteria</taxon>
        <taxon>Candidatus Kentrum</taxon>
    </lineage>
</organism>
<evidence type="ECO:0000313" key="2">
    <source>
        <dbReference type="EMBL" id="VFJ52851.1"/>
    </source>
</evidence>
<name>A0A450SCX3_9GAMM</name>